<gene>
    <name evidence="3" type="ORF">GPM918_LOCUS29850</name>
    <name evidence="2" type="ORF">OVA965_LOCUS6570</name>
    <name evidence="5" type="ORF">SRO942_LOCUS30450</name>
    <name evidence="4" type="ORF">TMI583_LOCUS6566</name>
</gene>
<feature type="transmembrane region" description="Helical" evidence="1">
    <location>
        <begin position="96"/>
        <end position="115"/>
    </location>
</feature>
<sequence>MTAYTSWTVNQNYNYDICFVNLFTNSKSQHIQDLQGSEGVGYNYPRNALIYIFGYPYNLAQGEIMQYCSGTAAYSKFGNGYVGQTIPCDMTGDCSGGPWVSILCYFIWCWLYYIIEQFYNQ</sequence>
<organism evidence="3 6">
    <name type="scientific">Didymodactylos carnosus</name>
    <dbReference type="NCBI Taxonomy" id="1234261"/>
    <lineage>
        <taxon>Eukaryota</taxon>
        <taxon>Metazoa</taxon>
        <taxon>Spiralia</taxon>
        <taxon>Gnathifera</taxon>
        <taxon>Rotifera</taxon>
        <taxon>Eurotatoria</taxon>
        <taxon>Bdelloidea</taxon>
        <taxon>Philodinida</taxon>
        <taxon>Philodinidae</taxon>
        <taxon>Didymodactylos</taxon>
    </lineage>
</organism>
<dbReference type="EMBL" id="CAJOBA010001990">
    <property type="protein sequence ID" value="CAF3624432.1"/>
    <property type="molecule type" value="Genomic_DNA"/>
</dbReference>
<name>A0A815FTZ3_9BILA</name>
<accession>A0A815FTZ3</accession>
<keyword evidence="1" id="KW-1133">Transmembrane helix</keyword>
<dbReference type="OrthoDB" id="10037376at2759"/>
<dbReference type="EMBL" id="CAJNOQ010013803">
    <property type="protein sequence ID" value="CAF1329033.1"/>
    <property type="molecule type" value="Genomic_DNA"/>
</dbReference>
<evidence type="ECO:0000313" key="3">
    <source>
        <dbReference type="EMBL" id="CAF1329033.1"/>
    </source>
</evidence>
<evidence type="ECO:0000313" key="6">
    <source>
        <dbReference type="Proteomes" id="UP000663829"/>
    </source>
</evidence>
<comment type="caution">
    <text evidence="3">The sequence shown here is derived from an EMBL/GenBank/DDBJ whole genome shotgun (WGS) entry which is preliminary data.</text>
</comment>
<evidence type="ECO:0000313" key="2">
    <source>
        <dbReference type="EMBL" id="CAF0839532.1"/>
    </source>
</evidence>
<dbReference type="EMBL" id="CAJNOK010001990">
    <property type="protein sequence ID" value="CAF0839532.1"/>
    <property type="molecule type" value="Genomic_DNA"/>
</dbReference>
<dbReference type="Gene3D" id="2.40.10.10">
    <property type="entry name" value="Trypsin-like serine proteases"/>
    <property type="match status" value="1"/>
</dbReference>
<dbReference type="EMBL" id="CAJOBC010052086">
    <property type="protein sequence ID" value="CAF4181157.1"/>
    <property type="molecule type" value="Genomic_DNA"/>
</dbReference>
<evidence type="ECO:0000313" key="4">
    <source>
        <dbReference type="EMBL" id="CAF3624432.1"/>
    </source>
</evidence>
<reference evidence="3" key="1">
    <citation type="submission" date="2021-02" db="EMBL/GenBank/DDBJ databases">
        <authorList>
            <person name="Nowell W R."/>
        </authorList>
    </citation>
    <scope>NUCLEOTIDE SEQUENCE</scope>
</reference>
<evidence type="ECO:0000256" key="1">
    <source>
        <dbReference type="SAM" id="Phobius"/>
    </source>
</evidence>
<protein>
    <submittedName>
        <fullName evidence="3">Uncharacterized protein</fullName>
    </submittedName>
</protein>
<dbReference type="AlphaFoldDB" id="A0A815FTZ3"/>
<dbReference type="Proteomes" id="UP000677228">
    <property type="component" value="Unassembled WGS sequence"/>
</dbReference>
<keyword evidence="1" id="KW-0472">Membrane</keyword>
<dbReference type="Proteomes" id="UP000682733">
    <property type="component" value="Unassembled WGS sequence"/>
</dbReference>
<dbReference type="Proteomes" id="UP000681722">
    <property type="component" value="Unassembled WGS sequence"/>
</dbReference>
<dbReference type="Proteomes" id="UP000663829">
    <property type="component" value="Unassembled WGS sequence"/>
</dbReference>
<proteinExistence type="predicted"/>
<dbReference type="InterPro" id="IPR043504">
    <property type="entry name" value="Peptidase_S1_PA_chymotrypsin"/>
</dbReference>
<keyword evidence="1" id="KW-0812">Transmembrane</keyword>
<evidence type="ECO:0000313" key="5">
    <source>
        <dbReference type="EMBL" id="CAF4181157.1"/>
    </source>
</evidence>
<keyword evidence="6" id="KW-1185">Reference proteome</keyword>